<dbReference type="Proteomes" id="UP001374579">
    <property type="component" value="Unassembled WGS sequence"/>
</dbReference>
<dbReference type="EMBL" id="JBAMIC010000013">
    <property type="protein sequence ID" value="KAK7097680.1"/>
    <property type="molecule type" value="Genomic_DNA"/>
</dbReference>
<feature type="compositionally biased region" description="Acidic residues" evidence="3">
    <location>
        <begin position="270"/>
        <end position="281"/>
    </location>
</feature>
<feature type="domain" description="RRM" evidence="4">
    <location>
        <begin position="395"/>
        <end position="474"/>
    </location>
</feature>
<proteinExistence type="predicted"/>
<accession>A0AAN9B1V2</accession>
<dbReference type="GO" id="GO:0097157">
    <property type="term" value="F:pre-mRNA intronic binding"/>
    <property type="evidence" value="ECO:0007669"/>
    <property type="project" value="TreeGrafter"/>
</dbReference>
<dbReference type="Gene3D" id="3.30.70.330">
    <property type="match status" value="1"/>
</dbReference>
<protein>
    <recommendedName>
        <fullName evidence="4">RRM domain-containing protein</fullName>
    </recommendedName>
</protein>
<evidence type="ECO:0000259" key="4">
    <source>
        <dbReference type="PROSITE" id="PS50102"/>
    </source>
</evidence>
<dbReference type="PANTHER" id="PTHR16105">
    <property type="entry name" value="RNA-BINDING REGION-CONTAINING PROTEIN 3"/>
    <property type="match status" value="1"/>
</dbReference>
<evidence type="ECO:0000256" key="1">
    <source>
        <dbReference type="ARBA" id="ARBA00022884"/>
    </source>
</evidence>
<evidence type="ECO:0000256" key="3">
    <source>
        <dbReference type="SAM" id="MobiDB-lite"/>
    </source>
</evidence>
<keyword evidence="6" id="KW-1185">Reference proteome</keyword>
<feature type="compositionally biased region" description="Basic residues" evidence="3">
    <location>
        <begin position="247"/>
        <end position="259"/>
    </location>
</feature>
<dbReference type="InterPro" id="IPR035979">
    <property type="entry name" value="RBD_domain_sf"/>
</dbReference>
<dbReference type="PROSITE" id="PS50102">
    <property type="entry name" value="RRM"/>
    <property type="match status" value="1"/>
</dbReference>
<dbReference type="GO" id="GO:0000398">
    <property type="term" value="P:mRNA splicing, via spliceosome"/>
    <property type="evidence" value="ECO:0007669"/>
    <property type="project" value="TreeGrafter"/>
</dbReference>
<gene>
    <name evidence="5" type="ORF">V1264_004623</name>
</gene>
<dbReference type="InterPro" id="IPR045164">
    <property type="entry name" value="RBM41/RNPC3"/>
</dbReference>
<dbReference type="SMART" id="SM00360">
    <property type="entry name" value="RRM"/>
    <property type="match status" value="1"/>
</dbReference>
<name>A0AAN9B1V2_9CAEN</name>
<dbReference type="CDD" id="cd12239">
    <property type="entry name" value="RRM2_RBM40_like"/>
    <property type="match status" value="1"/>
</dbReference>
<evidence type="ECO:0000256" key="2">
    <source>
        <dbReference type="PROSITE-ProRule" id="PRU00176"/>
    </source>
</evidence>
<dbReference type="AlphaFoldDB" id="A0AAN9B1V2"/>
<feature type="region of interest" description="Disordered" evidence="3">
    <location>
        <begin position="245"/>
        <end position="283"/>
    </location>
</feature>
<reference evidence="5 6" key="1">
    <citation type="submission" date="2024-02" db="EMBL/GenBank/DDBJ databases">
        <title>Chromosome-scale genome assembly of the rough periwinkle Littorina saxatilis.</title>
        <authorList>
            <person name="De Jode A."/>
            <person name="Faria R."/>
            <person name="Formenti G."/>
            <person name="Sims Y."/>
            <person name="Smith T.P."/>
            <person name="Tracey A."/>
            <person name="Wood J.M.D."/>
            <person name="Zagrodzka Z.B."/>
            <person name="Johannesson K."/>
            <person name="Butlin R.K."/>
            <person name="Leder E.H."/>
        </authorList>
    </citation>
    <scope>NUCLEOTIDE SEQUENCE [LARGE SCALE GENOMIC DNA]</scope>
    <source>
        <strain evidence="5">Snail1</strain>
        <tissue evidence="5">Muscle</tissue>
    </source>
</reference>
<evidence type="ECO:0000313" key="5">
    <source>
        <dbReference type="EMBL" id="KAK7097680.1"/>
    </source>
</evidence>
<comment type="caution">
    <text evidence="5">The sequence shown here is derived from an EMBL/GenBank/DDBJ whole genome shotgun (WGS) entry which is preliminary data.</text>
</comment>
<dbReference type="PANTHER" id="PTHR16105:SF2">
    <property type="entry name" value="RNA-BINDING PROTEIN 41"/>
    <property type="match status" value="1"/>
</dbReference>
<dbReference type="Pfam" id="PF00076">
    <property type="entry name" value="RRM_1"/>
    <property type="match status" value="1"/>
</dbReference>
<organism evidence="5 6">
    <name type="scientific">Littorina saxatilis</name>
    <dbReference type="NCBI Taxonomy" id="31220"/>
    <lineage>
        <taxon>Eukaryota</taxon>
        <taxon>Metazoa</taxon>
        <taxon>Spiralia</taxon>
        <taxon>Lophotrochozoa</taxon>
        <taxon>Mollusca</taxon>
        <taxon>Gastropoda</taxon>
        <taxon>Caenogastropoda</taxon>
        <taxon>Littorinimorpha</taxon>
        <taxon>Littorinoidea</taxon>
        <taxon>Littorinidae</taxon>
        <taxon>Littorina</taxon>
    </lineage>
</organism>
<evidence type="ECO:0000313" key="6">
    <source>
        <dbReference type="Proteomes" id="UP001374579"/>
    </source>
</evidence>
<dbReference type="GO" id="GO:0030626">
    <property type="term" value="F:U12 snRNA binding"/>
    <property type="evidence" value="ECO:0007669"/>
    <property type="project" value="TreeGrafter"/>
</dbReference>
<keyword evidence="1 2" id="KW-0694">RNA-binding</keyword>
<dbReference type="InterPro" id="IPR000504">
    <property type="entry name" value="RRM_dom"/>
</dbReference>
<dbReference type="GO" id="GO:0005689">
    <property type="term" value="C:U12-type spliceosomal complex"/>
    <property type="evidence" value="ECO:0007669"/>
    <property type="project" value="TreeGrafter"/>
</dbReference>
<dbReference type="InterPro" id="IPR012677">
    <property type="entry name" value="Nucleotide-bd_a/b_plait_sf"/>
</dbReference>
<dbReference type="SUPFAM" id="SSF54928">
    <property type="entry name" value="RNA-binding domain, RBD"/>
    <property type="match status" value="1"/>
</dbReference>
<sequence>MSQKKRLFERVDSYRDTGIPCGNPKRVQTGDVLCMPGGSVSSALVVEDMETQGEKQLKAMAQKQLKTDVTMKEVLSQQRHFAEAGRYKPVTQEIRGMMGLKEYKDVAKGDQRVETLRQYGLNDDEIRLQLGKEGMEKGLDKSVAHKSTLGANPDIQRDQLDAIATKMKEKEAVLDAPDSFRGKKEVSRQELDIEKSMFWGTERDSNALTSLLTKKKSAVSGDPNDPINQLPQMMAEIEHKAREKLREKRRRKRRNRRKGTNNNDSTKDVDENDDDKDDEDGGVAGCLTFEEMMALKQPELSTEKECEACSTSNHNDAGDETQTNSDAICAKCGRENVALAEAEKKSDSVSKTARRVLTCPVEFLPAEFIEQNRLSVEDIKQLPKFTNYEAGELSSVLYVKNLSPRVCERDLVALFGRFQNKATGSEVIYKLMTGRMRGQAFVTFSSADVASQALQLVNGFMLHGKPVIVQYGKRTAS</sequence>